<organism evidence="11">
    <name type="scientific">termite gut metagenome</name>
    <dbReference type="NCBI Taxonomy" id="433724"/>
    <lineage>
        <taxon>unclassified sequences</taxon>
        <taxon>metagenomes</taxon>
        <taxon>organismal metagenomes</taxon>
    </lineage>
</organism>
<evidence type="ECO:0000256" key="4">
    <source>
        <dbReference type="ARBA" id="ARBA00023239"/>
    </source>
</evidence>
<feature type="domain" description="Alginate lyase" evidence="9">
    <location>
        <begin position="45"/>
        <end position="326"/>
    </location>
</feature>
<dbReference type="InterPro" id="IPR013783">
    <property type="entry name" value="Ig-like_fold"/>
</dbReference>
<evidence type="ECO:0000259" key="8">
    <source>
        <dbReference type="Pfam" id="PF02837"/>
    </source>
</evidence>
<dbReference type="EC" id="3.2.1.23" evidence="11"/>
<evidence type="ECO:0000256" key="5">
    <source>
        <dbReference type="ARBA" id="ARBA00023295"/>
    </source>
</evidence>
<reference evidence="11" key="1">
    <citation type="submission" date="2019-03" db="EMBL/GenBank/DDBJ databases">
        <title>Single cell metagenomics reveals metabolic interactions within the superorganism composed of flagellate Streblomastix strix and complex community of Bacteroidetes bacteria on its surface.</title>
        <authorList>
            <person name="Treitli S.C."/>
            <person name="Kolisko M."/>
            <person name="Husnik F."/>
            <person name="Keeling P."/>
            <person name="Hampl V."/>
        </authorList>
    </citation>
    <scope>NUCLEOTIDE SEQUENCE</scope>
    <source>
        <strain evidence="11">STM</strain>
    </source>
</reference>
<dbReference type="Pfam" id="PF00703">
    <property type="entry name" value="Glyco_hydro_2"/>
    <property type="match status" value="1"/>
</dbReference>
<dbReference type="Pfam" id="PF02837">
    <property type="entry name" value="Glyco_hydro_2_N"/>
    <property type="match status" value="1"/>
</dbReference>
<dbReference type="InterPro" id="IPR008929">
    <property type="entry name" value="Chondroitin_lyas"/>
</dbReference>
<dbReference type="InterPro" id="IPR008397">
    <property type="entry name" value="Alginate_lyase_dom"/>
</dbReference>
<evidence type="ECO:0000259" key="10">
    <source>
        <dbReference type="Pfam" id="PF16355"/>
    </source>
</evidence>
<keyword evidence="5 11" id="KW-0326">Glycosidase</keyword>
<dbReference type="Gene3D" id="3.20.20.80">
    <property type="entry name" value="Glycosidases"/>
    <property type="match status" value="1"/>
</dbReference>
<comment type="similarity">
    <text evidence="1">Belongs to the glycosyl hydrolase 2 family.</text>
</comment>
<feature type="domain" description="DUF4982" evidence="10">
    <location>
        <begin position="994"/>
        <end position="1052"/>
    </location>
</feature>
<dbReference type="InterPro" id="IPR006101">
    <property type="entry name" value="Glyco_hydro_2"/>
</dbReference>
<dbReference type="SUPFAM" id="SSF49303">
    <property type="entry name" value="beta-Galactosidase/glucuronidase domain"/>
    <property type="match status" value="1"/>
</dbReference>
<keyword evidence="4" id="KW-0456">Lyase</keyword>
<name>A0A5J4R8S5_9ZZZZ</name>
<feature type="domain" description="Glycosyl hydrolases family 2 sugar binding" evidence="8">
    <location>
        <begin position="400"/>
        <end position="560"/>
    </location>
</feature>
<evidence type="ECO:0000313" key="11">
    <source>
        <dbReference type="EMBL" id="KAA6329995.1"/>
    </source>
</evidence>
<comment type="caution">
    <text evidence="11">The sequence shown here is derived from an EMBL/GenBank/DDBJ whole genome shotgun (WGS) entry which is preliminary data.</text>
</comment>
<dbReference type="InterPro" id="IPR006102">
    <property type="entry name" value="Ig-like_GH2"/>
</dbReference>
<dbReference type="SUPFAM" id="SSF49785">
    <property type="entry name" value="Galactose-binding domain-like"/>
    <property type="match status" value="1"/>
</dbReference>
<evidence type="ECO:0000256" key="1">
    <source>
        <dbReference type="ARBA" id="ARBA00007401"/>
    </source>
</evidence>
<evidence type="ECO:0000259" key="6">
    <source>
        <dbReference type="Pfam" id="PF00703"/>
    </source>
</evidence>
<dbReference type="Pfam" id="PF02836">
    <property type="entry name" value="Glyco_hydro_2_C"/>
    <property type="match status" value="1"/>
</dbReference>
<keyword evidence="3 11" id="KW-0378">Hydrolase</keyword>
<dbReference type="InterPro" id="IPR008979">
    <property type="entry name" value="Galactose-bd-like_sf"/>
</dbReference>
<dbReference type="Gene3D" id="2.60.40.10">
    <property type="entry name" value="Immunoglobulins"/>
    <property type="match status" value="2"/>
</dbReference>
<dbReference type="InterPro" id="IPR017853">
    <property type="entry name" value="GH"/>
</dbReference>
<dbReference type="Pfam" id="PF05426">
    <property type="entry name" value="Alginate_lyase"/>
    <property type="match status" value="1"/>
</dbReference>
<dbReference type="Gene3D" id="2.60.120.260">
    <property type="entry name" value="Galactose-binding domain-like"/>
    <property type="match status" value="1"/>
</dbReference>
<dbReference type="GO" id="GO:0005975">
    <property type="term" value="P:carbohydrate metabolic process"/>
    <property type="evidence" value="ECO:0007669"/>
    <property type="project" value="InterPro"/>
</dbReference>
<dbReference type="InterPro" id="IPR051913">
    <property type="entry name" value="GH2_Domain-Containing"/>
</dbReference>
<sequence>MYAQSIWDITRLEKIKTSLSQPYYSVAYQELLKAADEELTKRPLSVMMKEKTPASGDKHDYMSQARYYWPDPSQPDGKPYISRDGISNPELEKLDRVRLGEMANSVTTLSLAYYFSNNEQYAQKATELIRVWFLNEDTRMNPNLNFAQVVPGRFNDQGRNYGVIDTYSFVEMLDAIQLLSQSKAFTAKDEKQLKEWFGKLLDWILTSKQGQEEGSQKNNHSVAYDAQVIAFALYNGNRKVAEKYLNEFPAKRIYAQIEPDGSQPEELTRTLAFHYSQYNLAHMIDIFLMGKKIGISIDQSTSADGRNFYKAVDFLTPYIDKDVSAWPYQQISGWKDKIQELCEDLYRIYTLNPSRTDYLKFYKANRILKPESRFNLLYVQADEVVSATNKTKLNDGWEFIRQDMANAWEVVRPAAYDSPQSVPLWTKVTLPHCFNAEDAVDPDMNYYQGAGWYRIALDIDNPYPNGRVILEFEGAGQKTDVYIYTAKVASHTGGYDGWRADITEAAAEFKQTDVCREQYNGKISIIIRCDNIRNTEQIPSDMSDFNLYGGLYRYVNLAYVPQISFQYIRADAVTDERGKSGNLHITTSLYNPTKSSDAATVTVRVKDPTGKEIYRNSLSQSLDKKDLDIVSFGLKNPILWSVDNPQLYTCELTLDINGFRTQAVERFGFRHYEFKEKGPFFLNGKRLLLKGTHRHEDHAGIGSAMTEELMIKEIKLIKDMGANFIRLGHYQQSDIILRLCDELGILVWEEIPWCRGGLGGEAYKEQARRMLTNMIEQHRNHPSIILWGLGNENDWAGDFETFDKDAIRSFMKELHKLAHQLDNGRLTSIRRCDFCKDIVDVYSPSIWAGWYSRAFRNYREMSDAGIENTTRFFHAEWGGDSHARRHAEGSFEEVSNAAKTGDWSESYIVRLFDWHLKEQEKMPQLSGSAFWTFKDFSTPLRPENPVPYVNQKGVVERDLTPKESYYVFQSYWTDKPMIHIYGHTWSVRWGEKNEKKEILVYSNCPEAELFVNGVSQGKKQRNSQDFPAAGLRWEVTLNEGTNSLRAVGFNKKQQITDEIRQEYQTEKWGEEAQIAITQTPLSNDTILIQAELKDKNGIRCLDSRKFIEFGIAGNGKLIQNQGTSVGSRKVQAYNGVACIKVAKFGKCAVSAKAGDSITNIFVME</sequence>
<dbReference type="EMBL" id="SNRY01001566">
    <property type="protein sequence ID" value="KAA6329995.1"/>
    <property type="molecule type" value="Genomic_DNA"/>
</dbReference>
<feature type="domain" description="Glycoside hydrolase family 2 immunoglobulin-like beta-sandwich" evidence="6">
    <location>
        <begin position="571"/>
        <end position="670"/>
    </location>
</feature>
<dbReference type="GO" id="GO:0016829">
    <property type="term" value="F:lyase activity"/>
    <property type="evidence" value="ECO:0007669"/>
    <property type="project" value="UniProtKB-KW"/>
</dbReference>
<proteinExistence type="inferred from homology"/>
<dbReference type="SUPFAM" id="SSF51445">
    <property type="entry name" value="(Trans)glycosidases"/>
    <property type="match status" value="1"/>
</dbReference>
<evidence type="ECO:0000256" key="3">
    <source>
        <dbReference type="ARBA" id="ARBA00022801"/>
    </source>
</evidence>
<dbReference type="GO" id="GO:0042597">
    <property type="term" value="C:periplasmic space"/>
    <property type="evidence" value="ECO:0007669"/>
    <property type="project" value="InterPro"/>
</dbReference>
<dbReference type="PANTHER" id="PTHR42732">
    <property type="entry name" value="BETA-GALACTOSIDASE"/>
    <property type="match status" value="1"/>
</dbReference>
<dbReference type="InterPro" id="IPR032311">
    <property type="entry name" value="DUF4982"/>
</dbReference>
<dbReference type="Gene3D" id="1.50.10.100">
    <property type="entry name" value="Chondroitin AC/alginate lyase"/>
    <property type="match status" value="1"/>
</dbReference>
<keyword evidence="2" id="KW-0732">Signal</keyword>
<dbReference type="PANTHER" id="PTHR42732:SF1">
    <property type="entry name" value="BETA-MANNOSIDASE"/>
    <property type="match status" value="1"/>
</dbReference>
<protein>
    <submittedName>
        <fullName evidence="11">Beta-galactosidase</fullName>
        <ecNumber evidence="11">3.2.1.23</ecNumber>
    </submittedName>
</protein>
<dbReference type="InterPro" id="IPR006104">
    <property type="entry name" value="Glyco_hydro_2_N"/>
</dbReference>
<gene>
    <name evidence="11" type="ORF">EZS27_021251</name>
</gene>
<feature type="domain" description="Glycoside hydrolase family 2 catalytic" evidence="7">
    <location>
        <begin position="677"/>
        <end position="973"/>
    </location>
</feature>
<dbReference type="InterPro" id="IPR006103">
    <property type="entry name" value="Glyco_hydro_2_cat"/>
</dbReference>
<evidence type="ECO:0000259" key="7">
    <source>
        <dbReference type="Pfam" id="PF02836"/>
    </source>
</evidence>
<evidence type="ECO:0000256" key="2">
    <source>
        <dbReference type="ARBA" id="ARBA00022729"/>
    </source>
</evidence>
<dbReference type="Pfam" id="PF16355">
    <property type="entry name" value="DUF4982"/>
    <property type="match status" value="1"/>
</dbReference>
<dbReference type="PRINTS" id="PR00132">
    <property type="entry name" value="GLHYDRLASE2"/>
</dbReference>
<dbReference type="SUPFAM" id="SSF48230">
    <property type="entry name" value="Chondroitin AC/alginate lyase"/>
    <property type="match status" value="1"/>
</dbReference>
<evidence type="ECO:0000259" key="9">
    <source>
        <dbReference type="Pfam" id="PF05426"/>
    </source>
</evidence>
<dbReference type="AlphaFoldDB" id="A0A5J4R8S5"/>
<dbReference type="GO" id="GO:0004565">
    <property type="term" value="F:beta-galactosidase activity"/>
    <property type="evidence" value="ECO:0007669"/>
    <property type="project" value="UniProtKB-EC"/>
</dbReference>
<accession>A0A5J4R8S5</accession>
<dbReference type="InterPro" id="IPR036156">
    <property type="entry name" value="Beta-gal/glucu_dom_sf"/>
</dbReference>